<dbReference type="InterPro" id="IPR027417">
    <property type="entry name" value="P-loop_NTPase"/>
</dbReference>
<evidence type="ECO:0000313" key="2">
    <source>
        <dbReference type="Proteomes" id="UP001501470"/>
    </source>
</evidence>
<dbReference type="Gene3D" id="3.40.50.300">
    <property type="entry name" value="P-loop containing nucleotide triphosphate hydrolases"/>
    <property type="match status" value="1"/>
</dbReference>
<evidence type="ECO:0008006" key="3">
    <source>
        <dbReference type="Google" id="ProtNLM"/>
    </source>
</evidence>
<gene>
    <name evidence="1" type="ORF">GCM10009827_086260</name>
</gene>
<protein>
    <recommendedName>
        <fullName evidence="3">Kinase</fullName>
    </recommendedName>
</protein>
<dbReference type="Proteomes" id="UP001501470">
    <property type="component" value="Unassembled WGS sequence"/>
</dbReference>
<sequence>MAAGVAAGLGAVQLSIDEAEDAMLGAGLAAGWETGVAAYEVTRAFAEQNLALGRIVVVDAVNDSEPARQTWRGAAARAGSGLRFVVLTCSDRQEHRRRLEGRRRGLRHLPEPTWAHVEALAYAPWTDPHLAVDTVAPLDTVVEAVLGFSRG</sequence>
<dbReference type="PANTHER" id="PTHR37807:SF3">
    <property type="entry name" value="OS07G0160300 PROTEIN"/>
    <property type="match status" value="1"/>
</dbReference>
<keyword evidence="2" id="KW-1185">Reference proteome</keyword>
<organism evidence="1 2">
    <name type="scientific">Dactylosporangium maewongense</name>
    <dbReference type="NCBI Taxonomy" id="634393"/>
    <lineage>
        <taxon>Bacteria</taxon>
        <taxon>Bacillati</taxon>
        <taxon>Actinomycetota</taxon>
        <taxon>Actinomycetes</taxon>
        <taxon>Micromonosporales</taxon>
        <taxon>Micromonosporaceae</taxon>
        <taxon>Dactylosporangium</taxon>
    </lineage>
</organism>
<dbReference type="PANTHER" id="PTHR37807">
    <property type="entry name" value="OS07G0160300 PROTEIN"/>
    <property type="match status" value="1"/>
</dbReference>
<reference evidence="2" key="1">
    <citation type="journal article" date="2019" name="Int. J. Syst. Evol. Microbiol.">
        <title>The Global Catalogue of Microorganisms (GCM) 10K type strain sequencing project: providing services to taxonomists for standard genome sequencing and annotation.</title>
        <authorList>
            <consortium name="The Broad Institute Genomics Platform"/>
            <consortium name="The Broad Institute Genome Sequencing Center for Infectious Disease"/>
            <person name="Wu L."/>
            <person name="Ma J."/>
        </authorList>
    </citation>
    <scope>NUCLEOTIDE SEQUENCE [LARGE SCALE GENOMIC DNA]</scope>
    <source>
        <strain evidence="2">JCM 15933</strain>
    </source>
</reference>
<evidence type="ECO:0000313" key="1">
    <source>
        <dbReference type="EMBL" id="GAA1552273.1"/>
    </source>
</evidence>
<accession>A0ABP4N299</accession>
<dbReference type="EMBL" id="BAAAQD010000022">
    <property type="protein sequence ID" value="GAA1552273.1"/>
    <property type="molecule type" value="Genomic_DNA"/>
</dbReference>
<proteinExistence type="predicted"/>
<dbReference type="Pfam" id="PF13671">
    <property type="entry name" value="AAA_33"/>
    <property type="match status" value="1"/>
</dbReference>
<dbReference type="SUPFAM" id="SSF52540">
    <property type="entry name" value="P-loop containing nucleoside triphosphate hydrolases"/>
    <property type="match status" value="1"/>
</dbReference>
<name>A0ABP4N299_9ACTN</name>
<comment type="caution">
    <text evidence="1">The sequence shown here is derived from an EMBL/GenBank/DDBJ whole genome shotgun (WGS) entry which is preliminary data.</text>
</comment>